<dbReference type="CDD" id="cd04301">
    <property type="entry name" value="NAT_SF"/>
    <property type="match status" value="1"/>
</dbReference>
<gene>
    <name evidence="2" type="ORF">OUY24_30805</name>
</gene>
<dbReference type="SUPFAM" id="SSF55729">
    <property type="entry name" value="Acyl-CoA N-acyltransferases (Nat)"/>
    <property type="match status" value="2"/>
</dbReference>
<dbReference type="InterPro" id="IPR051908">
    <property type="entry name" value="Ribosomal_N-acetyltransferase"/>
</dbReference>
<dbReference type="PANTHER" id="PTHR43441">
    <property type="entry name" value="RIBOSOMAL-PROTEIN-SERINE ACETYLTRANSFERASE"/>
    <property type="match status" value="1"/>
</dbReference>
<evidence type="ECO:0000259" key="1">
    <source>
        <dbReference type="PROSITE" id="PS51186"/>
    </source>
</evidence>
<dbReference type="Proteomes" id="UP001212498">
    <property type="component" value="Unassembled WGS sequence"/>
</dbReference>
<dbReference type="PANTHER" id="PTHR43441:SF10">
    <property type="entry name" value="ACETYLTRANSFERASE"/>
    <property type="match status" value="1"/>
</dbReference>
<dbReference type="EMBL" id="JAPNUD010000119">
    <property type="protein sequence ID" value="MDA0645037.1"/>
    <property type="molecule type" value="Genomic_DNA"/>
</dbReference>
<evidence type="ECO:0000313" key="3">
    <source>
        <dbReference type="Proteomes" id="UP001212498"/>
    </source>
</evidence>
<comment type="caution">
    <text evidence="2">The sequence shown here is derived from an EMBL/GenBank/DDBJ whole genome shotgun (WGS) entry which is preliminary data.</text>
</comment>
<dbReference type="InterPro" id="IPR016181">
    <property type="entry name" value="Acyl_CoA_acyltransferase"/>
</dbReference>
<sequence>MLPREVIAVGPLVLRAPVDEDVAAIRATCDDPLTARYLPLISSPYTMEDAHEHVRRAKTVWESGGAEFSITEEGRYVGSAGVTPLTPYGSATVELVVAPWARGRGVAGAVARGLTEWLLDHGVERVELETEVENLPSLRAAYRAGFTEEGRRRDAKALRDGRRVDLVSFARIARDGGEPVEQALPFFEGGELGDGVVRLTRMVVEDAADFHRMLGDPSVSKYNMGPGGSLEEDERRCRATGYLWLSGQRIELAVRDAVSGAFAGHIQLLHSMPAFGQGMIGYSLLPEFRGRGLMTRAVRLLSDWAFAHTSLHRLVAGTDAANLESQAVLERAGFVREGVRPEFFPQPDGSRTDEVSWLRLRPGRQISS</sequence>
<organism evidence="2 3">
    <name type="scientific">Nonomuraea ferruginea</name>
    <dbReference type="NCBI Taxonomy" id="46174"/>
    <lineage>
        <taxon>Bacteria</taxon>
        <taxon>Bacillati</taxon>
        <taxon>Actinomycetota</taxon>
        <taxon>Actinomycetes</taxon>
        <taxon>Streptosporangiales</taxon>
        <taxon>Streptosporangiaceae</taxon>
        <taxon>Nonomuraea</taxon>
    </lineage>
</organism>
<protein>
    <submittedName>
        <fullName evidence="2">GNAT family N-acetyltransferase</fullName>
    </submittedName>
</protein>
<reference evidence="2 3" key="1">
    <citation type="submission" date="2022-11" db="EMBL/GenBank/DDBJ databases">
        <title>Nonomuraea corallina sp. nov., a new species of the genus Nonomuraea isolated from sea side sediment in Thai sea.</title>
        <authorList>
            <person name="Ngamcharungchit C."/>
            <person name="Matsumoto A."/>
            <person name="Suriyachadkun C."/>
            <person name="Panbangred W."/>
            <person name="Inahashi Y."/>
            <person name="Intra B."/>
        </authorList>
    </citation>
    <scope>NUCLEOTIDE SEQUENCE [LARGE SCALE GENOMIC DNA]</scope>
    <source>
        <strain evidence="2 3">DSM 43553</strain>
    </source>
</reference>
<feature type="domain" description="N-acetyltransferase" evidence="1">
    <location>
        <begin position="12"/>
        <end position="165"/>
    </location>
</feature>
<evidence type="ECO:0000313" key="2">
    <source>
        <dbReference type="EMBL" id="MDA0645037.1"/>
    </source>
</evidence>
<dbReference type="Gene3D" id="3.40.630.30">
    <property type="match status" value="2"/>
</dbReference>
<name>A0ABT4T6D0_9ACTN</name>
<proteinExistence type="predicted"/>
<dbReference type="RefSeq" id="WP_271278805.1">
    <property type="nucleotide sequence ID" value="NZ_BAABFD010000015.1"/>
</dbReference>
<feature type="domain" description="N-acetyltransferase" evidence="1">
    <location>
        <begin position="197"/>
        <end position="362"/>
    </location>
</feature>
<dbReference type="InterPro" id="IPR000182">
    <property type="entry name" value="GNAT_dom"/>
</dbReference>
<dbReference type="PROSITE" id="PS51186">
    <property type="entry name" value="GNAT"/>
    <property type="match status" value="2"/>
</dbReference>
<keyword evidence="3" id="KW-1185">Reference proteome</keyword>
<dbReference type="Pfam" id="PF13302">
    <property type="entry name" value="Acetyltransf_3"/>
    <property type="match status" value="2"/>
</dbReference>
<accession>A0ABT4T6D0</accession>